<evidence type="ECO:0000313" key="4">
    <source>
        <dbReference type="Proteomes" id="UP000053244"/>
    </source>
</evidence>
<gene>
    <name evidence="3" type="ORF">ADL15_47245</name>
</gene>
<dbReference type="CDD" id="cd00761">
    <property type="entry name" value="Glyco_tranf_GTA_type"/>
    <property type="match status" value="1"/>
</dbReference>
<protein>
    <submittedName>
        <fullName evidence="3">Uncharacterized protein</fullName>
    </submittedName>
</protein>
<dbReference type="Pfam" id="PF00535">
    <property type="entry name" value="Glycos_transf_2"/>
    <property type="match status" value="1"/>
</dbReference>
<dbReference type="EMBL" id="LLZH01000336">
    <property type="protein sequence ID" value="KUL22900.1"/>
    <property type="molecule type" value="Genomic_DNA"/>
</dbReference>
<keyword evidence="4" id="KW-1185">Reference proteome</keyword>
<dbReference type="InterPro" id="IPR054028">
    <property type="entry name" value="TarS/TarP_linker"/>
</dbReference>
<feature type="domain" description="TarS/TarP linker" evidence="2">
    <location>
        <begin position="241"/>
        <end position="323"/>
    </location>
</feature>
<dbReference type="Gene3D" id="3.90.550.10">
    <property type="entry name" value="Spore Coat Polysaccharide Biosynthesis Protein SpsA, Chain A"/>
    <property type="match status" value="1"/>
</dbReference>
<dbReference type="PANTHER" id="PTHR22916:SF3">
    <property type="entry name" value="UDP-GLCNAC:BETAGAL BETA-1,3-N-ACETYLGLUCOSAMINYLTRANSFERASE-LIKE PROTEIN 1"/>
    <property type="match status" value="1"/>
</dbReference>
<dbReference type="Pfam" id="PF22181">
    <property type="entry name" value="TarS_linker"/>
    <property type="match status" value="1"/>
</dbReference>
<organism evidence="3 4">
    <name type="scientific">Actinoplanes awajinensis subsp. mycoplanecinus</name>
    <dbReference type="NCBI Taxonomy" id="135947"/>
    <lineage>
        <taxon>Bacteria</taxon>
        <taxon>Bacillati</taxon>
        <taxon>Actinomycetota</taxon>
        <taxon>Actinomycetes</taxon>
        <taxon>Micromonosporales</taxon>
        <taxon>Micromonosporaceae</taxon>
        <taxon>Actinoplanes</taxon>
    </lineage>
</organism>
<sequence length="517" mass="56088">MDERVPDVTVIVAVYNTMPYLTDCLASVFAQTIGADRLQVIAIDDGSTDGGGAELDAWAARFPATLTVLRQPNSGGPAGPSNRGLEHATGRYVFFLGADDRFGPEALARLVAAADETQADVVLGRMVGGGGRRVDQSVFAGGDRDDLTLAGSPLAWALSNTKLFRRALLEEHRIRFPEEMTSCSDQPFTIRAVLAARRVAVRTGYDFYHAIRRTDSSNITFRTPVTRLLHDTERLMALAAGLVTDPQARHNVLVRHFSWEVGKLLGERFLAAAPDERLAVQQGVGRLAGAYLTEAVRRALPVRHRAAIGVAERGTPDDLLALARHYAEHRLSPAVADRDRYYVAFPGFRAAGRDFPDAWFDVTAEAVKIDQQDGPASVRWGRDAAGRAALLLSWPTRIPSQQGETAPVVRVRRGPSVPVALDRAAAAAAIPVDDLVRGESHRRFRDITFARRAGGHSARYPVTAADVSGAGRRLHRIGASLYLVNAARGADGQVGVEVRPITVRRIAARLRRTLSGR</sequence>
<proteinExistence type="predicted"/>
<feature type="domain" description="Glycosyltransferase 2-like" evidence="1">
    <location>
        <begin position="9"/>
        <end position="131"/>
    </location>
</feature>
<dbReference type="SUPFAM" id="SSF53448">
    <property type="entry name" value="Nucleotide-diphospho-sugar transferases"/>
    <property type="match status" value="1"/>
</dbReference>
<reference evidence="3 4" key="1">
    <citation type="submission" date="2015-10" db="EMBL/GenBank/DDBJ databases">
        <authorList>
            <person name="Gilbert D.G."/>
        </authorList>
    </citation>
    <scope>NUCLEOTIDE SEQUENCE [LARGE SCALE GENOMIC DNA]</scope>
    <source>
        <strain evidence="3 4">NRRL B-16712</strain>
    </source>
</reference>
<evidence type="ECO:0000259" key="1">
    <source>
        <dbReference type="Pfam" id="PF00535"/>
    </source>
</evidence>
<dbReference type="InterPro" id="IPR001173">
    <property type="entry name" value="Glyco_trans_2-like"/>
</dbReference>
<dbReference type="PANTHER" id="PTHR22916">
    <property type="entry name" value="GLYCOSYLTRANSFERASE"/>
    <property type="match status" value="1"/>
</dbReference>
<accession>A0A124G7I7</accession>
<evidence type="ECO:0000313" key="3">
    <source>
        <dbReference type="EMBL" id="KUL22900.1"/>
    </source>
</evidence>
<evidence type="ECO:0000259" key="2">
    <source>
        <dbReference type="Pfam" id="PF22181"/>
    </source>
</evidence>
<dbReference type="GO" id="GO:0016758">
    <property type="term" value="F:hexosyltransferase activity"/>
    <property type="evidence" value="ECO:0007669"/>
    <property type="project" value="UniProtKB-ARBA"/>
</dbReference>
<dbReference type="InterPro" id="IPR029044">
    <property type="entry name" value="Nucleotide-diphossugar_trans"/>
</dbReference>
<name>A0A124G7I7_9ACTN</name>
<comment type="caution">
    <text evidence="3">The sequence shown here is derived from an EMBL/GenBank/DDBJ whole genome shotgun (WGS) entry which is preliminary data.</text>
</comment>
<dbReference type="AlphaFoldDB" id="A0A124G7I7"/>
<dbReference type="Proteomes" id="UP000053244">
    <property type="component" value="Unassembled WGS sequence"/>
</dbReference>